<sequence length="96" mass="10532">MVDRSRRTRFGRSSEAREHVATARGLDPSDPALLRGLAAVERYPDRDDPAVARLIQARELAPEDVATLVALGDAHLAARPRRRRRALGARRAGGRA</sequence>
<dbReference type="EMBL" id="JEME01001621">
    <property type="protein sequence ID" value="KYG06563.1"/>
    <property type="molecule type" value="Genomic_DNA"/>
</dbReference>
<feature type="compositionally biased region" description="Basic residues" evidence="1">
    <location>
        <begin position="1"/>
        <end position="10"/>
    </location>
</feature>
<gene>
    <name evidence="2" type="ORF">BE21_34065</name>
</gene>
<comment type="caution">
    <text evidence="2">The sequence shown here is derived from an EMBL/GenBank/DDBJ whole genome shotgun (WGS) entry which is preliminary data.</text>
</comment>
<organism evidence="2 3">
    <name type="scientific">Sorangium cellulosum</name>
    <name type="common">Polyangium cellulosum</name>
    <dbReference type="NCBI Taxonomy" id="56"/>
    <lineage>
        <taxon>Bacteria</taxon>
        <taxon>Pseudomonadati</taxon>
        <taxon>Myxococcota</taxon>
        <taxon>Polyangia</taxon>
        <taxon>Polyangiales</taxon>
        <taxon>Polyangiaceae</taxon>
        <taxon>Sorangium</taxon>
    </lineage>
</organism>
<accession>A0A150TPC0</accession>
<feature type="region of interest" description="Disordered" evidence="1">
    <location>
        <begin position="1"/>
        <end position="28"/>
    </location>
</feature>
<dbReference type="Gene3D" id="1.25.40.10">
    <property type="entry name" value="Tetratricopeptide repeat domain"/>
    <property type="match status" value="1"/>
</dbReference>
<name>A0A150TPC0_SORCE</name>
<evidence type="ECO:0000313" key="2">
    <source>
        <dbReference type="EMBL" id="KYG06563.1"/>
    </source>
</evidence>
<proteinExistence type="predicted"/>
<reference evidence="2 3" key="1">
    <citation type="submission" date="2014-02" db="EMBL/GenBank/DDBJ databases">
        <title>The small core and large imbalanced accessory genome model reveals a collaborative survival strategy of Sorangium cellulosum strains in nature.</title>
        <authorList>
            <person name="Han K."/>
            <person name="Peng R."/>
            <person name="Blom J."/>
            <person name="Li Y.-Z."/>
        </authorList>
    </citation>
    <scope>NUCLEOTIDE SEQUENCE [LARGE SCALE GENOMIC DNA]</scope>
    <source>
        <strain evidence="2 3">So0007-03</strain>
    </source>
</reference>
<protein>
    <submittedName>
        <fullName evidence="2">Uncharacterized protein</fullName>
    </submittedName>
</protein>
<dbReference type="InterPro" id="IPR011990">
    <property type="entry name" value="TPR-like_helical_dom_sf"/>
</dbReference>
<evidence type="ECO:0000256" key="1">
    <source>
        <dbReference type="SAM" id="MobiDB-lite"/>
    </source>
</evidence>
<dbReference type="SUPFAM" id="SSF48452">
    <property type="entry name" value="TPR-like"/>
    <property type="match status" value="1"/>
</dbReference>
<dbReference type="AlphaFoldDB" id="A0A150TPC0"/>
<feature type="compositionally biased region" description="Basic and acidic residues" evidence="1">
    <location>
        <begin position="12"/>
        <end position="21"/>
    </location>
</feature>
<dbReference type="Proteomes" id="UP000075502">
    <property type="component" value="Unassembled WGS sequence"/>
</dbReference>
<evidence type="ECO:0000313" key="3">
    <source>
        <dbReference type="Proteomes" id="UP000075502"/>
    </source>
</evidence>